<sequence>IIRFGSYSLAKISDSGLLIERVKHKNGLPRKITFSGILGAFLELTFAYCLLCVSALVFIVSKFLLYLPCPTFGILGYQNVHKLLFDLPFEIILRIQKMAITITSVWYHQDQGDTKSSVGKDKNLELMNKVRMLEEAIEEERLARSVLVVELEEERAASASAADEAMAMILSFTEMEGKQYERMIEEKFAYDEEEMNILKEILFKREREKHFLEKELETYKHIDDDDDDRERIVYDVHVIEDDNSAEMKDVDAAEHKVRDNVDQVKQMDNLLKDHDSST</sequence>
<reference evidence="8 9" key="1">
    <citation type="submission" date="2021-05" db="EMBL/GenBank/DDBJ databases">
        <title>Genome Assembly of Synthetic Allotetraploid Brassica napus Reveals Homoeologous Exchanges between Subgenomes.</title>
        <authorList>
            <person name="Davis J.T."/>
        </authorList>
    </citation>
    <scope>NUCLEOTIDE SEQUENCE [LARGE SCALE GENOMIC DNA]</scope>
    <source>
        <strain evidence="9">cv. Da-Ae</strain>
        <tissue evidence="8">Seedling</tissue>
    </source>
</reference>
<dbReference type="PROSITE" id="PS51775">
    <property type="entry name" value="GTD_BINDING"/>
    <property type="match status" value="1"/>
</dbReference>
<evidence type="ECO:0000313" key="8">
    <source>
        <dbReference type="EMBL" id="KAH0914406.1"/>
    </source>
</evidence>
<dbReference type="PANTHER" id="PTHR31422:SF44">
    <property type="entry name" value="GTD-BINDING DOMAIN-CONTAINING PROTEIN"/>
    <property type="match status" value="1"/>
</dbReference>
<keyword evidence="4 6" id="KW-0472">Membrane</keyword>
<feature type="transmembrane region" description="Helical" evidence="6">
    <location>
        <begin position="32"/>
        <end position="60"/>
    </location>
</feature>
<evidence type="ECO:0000256" key="3">
    <source>
        <dbReference type="ARBA" id="ARBA00022989"/>
    </source>
</evidence>
<evidence type="ECO:0000256" key="5">
    <source>
        <dbReference type="SAM" id="MobiDB-lite"/>
    </source>
</evidence>
<feature type="non-terminal residue" evidence="8">
    <location>
        <position position="1"/>
    </location>
</feature>
<feature type="region of interest" description="Disordered" evidence="5">
    <location>
        <begin position="252"/>
        <end position="278"/>
    </location>
</feature>
<feature type="domain" description="GTD-binding" evidence="7">
    <location>
        <begin position="128"/>
        <end position="220"/>
    </location>
</feature>
<evidence type="ECO:0000256" key="1">
    <source>
        <dbReference type="ARBA" id="ARBA00004370"/>
    </source>
</evidence>
<gene>
    <name evidence="8" type="ORF">HID58_028852</name>
</gene>
<evidence type="ECO:0000259" key="7">
    <source>
        <dbReference type="PROSITE" id="PS51775"/>
    </source>
</evidence>
<keyword evidence="3 6" id="KW-1133">Transmembrane helix</keyword>
<evidence type="ECO:0000313" key="9">
    <source>
        <dbReference type="Proteomes" id="UP000824890"/>
    </source>
</evidence>
<protein>
    <recommendedName>
        <fullName evidence="7">GTD-binding domain-containing protein</fullName>
    </recommendedName>
</protein>
<keyword evidence="9" id="KW-1185">Reference proteome</keyword>
<feature type="compositionally biased region" description="Basic and acidic residues" evidence="5">
    <location>
        <begin position="252"/>
        <end position="262"/>
    </location>
</feature>
<keyword evidence="2 6" id="KW-0812">Transmembrane</keyword>
<accession>A0ABQ8CDF8</accession>
<proteinExistence type="predicted"/>
<evidence type="ECO:0000256" key="2">
    <source>
        <dbReference type="ARBA" id="ARBA00022692"/>
    </source>
</evidence>
<dbReference type="Pfam" id="PF04576">
    <property type="entry name" value="Zein-binding"/>
    <property type="match status" value="1"/>
</dbReference>
<dbReference type="PANTHER" id="PTHR31422">
    <property type="entry name" value="BNAANNG28530D PROTEIN"/>
    <property type="match status" value="1"/>
</dbReference>
<dbReference type="InterPro" id="IPR007656">
    <property type="entry name" value="GTD-bd"/>
</dbReference>
<evidence type="ECO:0000256" key="4">
    <source>
        <dbReference type="ARBA" id="ARBA00023136"/>
    </source>
</evidence>
<evidence type="ECO:0000256" key="6">
    <source>
        <dbReference type="SAM" id="Phobius"/>
    </source>
</evidence>
<dbReference type="Proteomes" id="UP000824890">
    <property type="component" value="Unassembled WGS sequence"/>
</dbReference>
<comment type="caution">
    <text evidence="8">The sequence shown here is derived from an EMBL/GenBank/DDBJ whole genome shotgun (WGS) entry which is preliminary data.</text>
</comment>
<comment type="subcellular location">
    <subcellularLocation>
        <location evidence="1">Membrane</location>
    </subcellularLocation>
</comment>
<organism evidence="8 9">
    <name type="scientific">Brassica napus</name>
    <name type="common">Rape</name>
    <dbReference type="NCBI Taxonomy" id="3708"/>
    <lineage>
        <taxon>Eukaryota</taxon>
        <taxon>Viridiplantae</taxon>
        <taxon>Streptophyta</taxon>
        <taxon>Embryophyta</taxon>
        <taxon>Tracheophyta</taxon>
        <taxon>Spermatophyta</taxon>
        <taxon>Magnoliopsida</taxon>
        <taxon>eudicotyledons</taxon>
        <taxon>Gunneridae</taxon>
        <taxon>Pentapetalae</taxon>
        <taxon>rosids</taxon>
        <taxon>malvids</taxon>
        <taxon>Brassicales</taxon>
        <taxon>Brassicaceae</taxon>
        <taxon>Brassiceae</taxon>
        <taxon>Brassica</taxon>
    </lineage>
</organism>
<dbReference type="EMBL" id="JAGKQM010000008">
    <property type="protein sequence ID" value="KAH0914406.1"/>
    <property type="molecule type" value="Genomic_DNA"/>
</dbReference>
<name>A0ABQ8CDF8_BRANA</name>